<feature type="transmembrane region" description="Helical" evidence="8">
    <location>
        <begin position="40"/>
        <end position="62"/>
    </location>
</feature>
<dbReference type="STRING" id="1182543.W9WS45"/>
<dbReference type="FunFam" id="3.40.50.300:FF:000604">
    <property type="entry name" value="ABC transporter B family member 28"/>
    <property type="match status" value="1"/>
</dbReference>
<dbReference type="InterPro" id="IPR017871">
    <property type="entry name" value="ABC_transporter-like_CS"/>
</dbReference>
<dbReference type="InterPro" id="IPR036640">
    <property type="entry name" value="ABC1_TM_sf"/>
</dbReference>
<dbReference type="SMART" id="SM00382">
    <property type="entry name" value="AAA"/>
    <property type="match status" value="2"/>
</dbReference>
<comment type="caution">
    <text evidence="11">The sequence shown here is derived from an EMBL/GenBank/DDBJ whole genome shotgun (WGS) entry which is preliminary data.</text>
</comment>
<dbReference type="GO" id="GO:0090374">
    <property type="term" value="P:oligopeptide export from mitochondrion"/>
    <property type="evidence" value="ECO:0007669"/>
    <property type="project" value="TreeGrafter"/>
</dbReference>
<evidence type="ECO:0008006" key="13">
    <source>
        <dbReference type="Google" id="ProtNLM"/>
    </source>
</evidence>
<dbReference type="eggNOG" id="KOG0055">
    <property type="taxonomic scope" value="Eukaryota"/>
</dbReference>
<keyword evidence="6 8" id="KW-1133">Transmembrane helix</keyword>
<dbReference type="GO" id="GO:0016887">
    <property type="term" value="F:ATP hydrolysis activity"/>
    <property type="evidence" value="ECO:0007669"/>
    <property type="project" value="InterPro"/>
</dbReference>
<feature type="transmembrane region" description="Helical" evidence="8">
    <location>
        <begin position="921"/>
        <end position="940"/>
    </location>
</feature>
<dbReference type="InterPro" id="IPR027417">
    <property type="entry name" value="P-loop_NTPase"/>
</dbReference>
<evidence type="ECO:0000256" key="1">
    <source>
        <dbReference type="ARBA" id="ARBA00004141"/>
    </source>
</evidence>
<dbReference type="EMBL" id="AMGX01000008">
    <property type="protein sequence ID" value="EXJ71017.1"/>
    <property type="molecule type" value="Genomic_DNA"/>
</dbReference>
<dbReference type="CDD" id="cd18577">
    <property type="entry name" value="ABC_6TM_Pgp_ABCB1_D1_like"/>
    <property type="match status" value="1"/>
</dbReference>
<feature type="domain" description="ABC transporter" evidence="9">
    <location>
        <begin position="361"/>
        <end position="600"/>
    </location>
</feature>
<dbReference type="PROSITE" id="PS50893">
    <property type="entry name" value="ABC_TRANSPORTER_2"/>
    <property type="match status" value="2"/>
</dbReference>
<dbReference type="SUPFAM" id="SSF52540">
    <property type="entry name" value="P-loop containing nucleoside triphosphate hydrolases"/>
    <property type="match status" value="2"/>
</dbReference>
<evidence type="ECO:0000256" key="7">
    <source>
        <dbReference type="ARBA" id="ARBA00023136"/>
    </source>
</evidence>
<dbReference type="FunFam" id="3.40.50.300:FF:001471">
    <property type="entry name" value="P-loop containing nucleoside triphosphate hydrolase protein"/>
    <property type="match status" value="1"/>
</dbReference>
<gene>
    <name evidence="11" type="ORF">A1O5_06010</name>
</gene>
<dbReference type="CDD" id="cd18578">
    <property type="entry name" value="ABC_6TM_Pgp_ABCB1_D2_like"/>
    <property type="match status" value="1"/>
</dbReference>
<feature type="domain" description="ABC transmembrane type-1" evidence="10">
    <location>
        <begin position="43"/>
        <end position="324"/>
    </location>
</feature>
<feature type="transmembrane region" description="Helical" evidence="8">
    <location>
        <begin position="803"/>
        <end position="823"/>
    </location>
</feature>
<dbReference type="RefSeq" id="XP_007744796.1">
    <property type="nucleotide sequence ID" value="XM_007746606.1"/>
</dbReference>
<keyword evidence="5" id="KW-0067">ATP-binding</keyword>
<dbReference type="HOGENOM" id="CLU_000604_17_2_1"/>
<keyword evidence="3 8" id="KW-0812">Transmembrane</keyword>
<feature type="transmembrane region" description="Helical" evidence="8">
    <location>
        <begin position="1062"/>
        <end position="1084"/>
    </location>
</feature>
<evidence type="ECO:0000256" key="8">
    <source>
        <dbReference type="SAM" id="Phobius"/>
    </source>
</evidence>
<dbReference type="PANTHER" id="PTHR43394:SF15">
    <property type="entry name" value="ALPHA-FACTOR-TRANSPORTING ATPASE"/>
    <property type="match status" value="1"/>
</dbReference>
<dbReference type="InterPro" id="IPR039421">
    <property type="entry name" value="Type_1_exporter"/>
</dbReference>
<evidence type="ECO:0000259" key="9">
    <source>
        <dbReference type="PROSITE" id="PS50893"/>
    </source>
</evidence>
<evidence type="ECO:0000313" key="12">
    <source>
        <dbReference type="Proteomes" id="UP000019471"/>
    </source>
</evidence>
<evidence type="ECO:0000256" key="2">
    <source>
        <dbReference type="ARBA" id="ARBA00022448"/>
    </source>
</evidence>
<keyword evidence="2" id="KW-0813">Transport</keyword>
<feature type="transmembrane region" description="Helical" evidence="8">
    <location>
        <begin position="90"/>
        <end position="114"/>
    </location>
</feature>
<evidence type="ECO:0000256" key="5">
    <source>
        <dbReference type="ARBA" id="ARBA00022840"/>
    </source>
</evidence>
<dbReference type="Gene3D" id="1.20.1560.10">
    <property type="entry name" value="ABC transporter type 1, transmembrane domain"/>
    <property type="match status" value="2"/>
</dbReference>
<dbReference type="OrthoDB" id="6500128at2759"/>
<dbReference type="InterPro" id="IPR011527">
    <property type="entry name" value="ABC1_TM_dom"/>
</dbReference>
<dbReference type="SUPFAM" id="SSF90123">
    <property type="entry name" value="ABC transporter transmembrane region"/>
    <property type="match status" value="2"/>
</dbReference>
<dbReference type="InterPro" id="IPR003439">
    <property type="entry name" value="ABC_transporter-like_ATP-bd"/>
</dbReference>
<feature type="transmembrane region" description="Helical" evidence="8">
    <location>
        <begin position="1024"/>
        <end position="1050"/>
    </location>
</feature>
<keyword evidence="4" id="KW-0547">Nucleotide-binding</keyword>
<keyword evidence="7 8" id="KW-0472">Membrane</keyword>
<accession>W9WS45</accession>
<dbReference type="GeneID" id="19190723"/>
<dbReference type="PROSITE" id="PS50929">
    <property type="entry name" value="ABC_TM1F"/>
    <property type="match status" value="2"/>
</dbReference>
<feature type="transmembrane region" description="Helical" evidence="8">
    <location>
        <begin position="843"/>
        <end position="866"/>
    </location>
</feature>
<comment type="subcellular location">
    <subcellularLocation>
        <location evidence="1">Membrane</location>
        <topology evidence="1">Multi-pass membrane protein</topology>
    </subcellularLocation>
</comment>
<dbReference type="PROSITE" id="PS00211">
    <property type="entry name" value="ABC_TRANSPORTER_1"/>
    <property type="match status" value="1"/>
</dbReference>
<dbReference type="Proteomes" id="UP000019471">
    <property type="component" value="Unassembled WGS sequence"/>
</dbReference>
<organism evidence="11 12">
    <name type="scientific">Cladophialophora psammophila CBS 110553</name>
    <dbReference type="NCBI Taxonomy" id="1182543"/>
    <lineage>
        <taxon>Eukaryota</taxon>
        <taxon>Fungi</taxon>
        <taxon>Dikarya</taxon>
        <taxon>Ascomycota</taxon>
        <taxon>Pezizomycotina</taxon>
        <taxon>Eurotiomycetes</taxon>
        <taxon>Chaetothyriomycetidae</taxon>
        <taxon>Chaetothyriales</taxon>
        <taxon>Herpotrichiellaceae</taxon>
        <taxon>Cladophialophora</taxon>
    </lineage>
</organism>
<dbReference type="GO" id="GO:0005524">
    <property type="term" value="F:ATP binding"/>
    <property type="evidence" value="ECO:0007669"/>
    <property type="project" value="UniProtKB-KW"/>
</dbReference>
<name>W9WS45_9EURO</name>
<dbReference type="GO" id="GO:0005743">
    <property type="term" value="C:mitochondrial inner membrane"/>
    <property type="evidence" value="ECO:0007669"/>
    <property type="project" value="TreeGrafter"/>
</dbReference>
<evidence type="ECO:0000256" key="4">
    <source>
        <dbReference type="ARBA" id="ARBA00022741"/>
    </source>
</evidence>
<reference evidence="11 12" key="1">
    <citation type="submission" date="2013-03" db="EMBL/GenBank/DDBJ databases">
        <title>The Genome Sequence of Cladophialophora psammophila CBS 110553.</title>
        <authorList>
            <consortium name="The Broad Institute Genomics Platform"/>
            <person name="Cuomo C."/>
            <person name="de Hoog S."/>
            <person name="Gorbushina A."/>
            <person name="Walker B."/>
            <person name="Young S.K."/>
            <person name="Zeng Q."/>
            <person name="Gargeya S."/>
            <person name="Fitzgerald M."/>
            <person name="Haas B."/>
            <person name="Abouelleil A."/>
            <person name="Allen A.W."/>
            <person name="Alvarado L."/>
            <person name="Arachchi H.M."/>
            <person name="Berlin A.M."/>
            <person name="Chapman S.B."/>
            <person name="Gainer-Dewar J."/>
            <person name="Goldberg J."/>
            <person name="Griggs A."/>
            <person name="Gujja S."/>
            <person name="Hansen M."/>
            <person name="Howarth C."/>
            <person name="Imamovic A."/>
            <person name="Ireland A."/>
            <person name="Larimer J."/>
            <person name="McCowan C."/>
            <person name="Murphy C."/>
            <person name="Pearson M."/>
            <person name="Poon T.W."/>
            <person name="Priest M."/>
            <person name="Roberts A."/>
            <person name="Saif S."/>
            <person name="Shea T."/>
            <person name="Sisk P."/>
            <person name="Sykes S."/>
            <person name="Wortman J."/>
            <person name="Nusbaum C."/>
            <person name="Birren B."/>
        </authorList>
    </citation>
    <scope>NUCLEOTIDE SEQUENCE [LARGE SCALE GENOMIC DNA]</scope>
    <source>
        <strain evidence="11 12">CBS 110553</strain>
    </source>
</reference>
<feature type="domain" description="ABC transporter" evidence="9">
    <location>
        <begin position="1128"/>
        <end position="1389"/>
    </location>
</feature>
<evidence type="ECO:0000256" key="6">
    <source>
        <dbReference type="ARBA" id="ARBA00022989"/>
    </source>
</evidence>
<keyword evidence="12" id="KW-1185">Reference proteome</keyword>
<dbReference type="Pfam" id="PF00005">
    <property type="entry name" value="ABC_tran"/>
    <property type="match status" value="2"/>
</dbReference>
<feature type="domain" description="ABC transmembrane type-1" evidence="10">
    <location>
        <begin position="804"/>
        <end position="1089"/>
    </location>
</feature>
<proteinExistence type="predicted"/>
<protein>
    <recommendedName>
        <fullName evidence="13">ATPase</fullName>
    </recommendedName>
</protein>
<evidence type="ECO:0000256" key="3">
    <source>
        <dbReference type="ARBA" id="ARBA00022692"/>
    </source>
</evidence>
<sequence length="1406" mass="154777">MTTSAQDERQTESNEAQQKDGVLGRWGSVFKFTAKAHLPILSAAIIFSAAAGCLQPTMAFFFGKFFDTFSDFAAGKTDGSTFMERSLSSLYALFGIGGATFIFKGTLFSLWLVFGEMQARSIRELLFQSLLDREIEWYEARTTGVGTILSRVRRQIRDVQLGTSQPLGFIIVCLVQAVAGLGLAIHTNWKLTLVVLSAIPVIAIGSTLISRRVQANIDHQNAKLTTAIDLANKCVTNIVTVKYFNTQDQEGNNYSAAVKEAGVFSLKQAFSSSLQTGFVRFWYGGTQVHSGETSAGKVVTTFWACLIATKAFEDMLPHCIILQRSQSSAVALKAVVEKVMDGKTQSRKVDGLSPQFCEGNIEIQAVSFAYPSRPDSLALDRCTFYFPAGETTFIVGRSGSGKSTLSNILMRFYDPRSGAIFIDDNALGDIDTNWLRNNITLVQQNCVLFSDTIFRNIALGRRDISRVTECRVNECVKIAALERTIEQLPEGVHTRVGTGGSSLAGGQKQRIAIARACLRNTPILILDEATSALDNSSKTAVMTSIREWRRGKTTVVITHDMTQIQDDDFVYVLDRGRVIQEGRLGSLADFQNPAMDQQAYAKRPTIKHLNCSDNPAQSLSRCGFADPAQTATPSSLFRKDSFDFGTVENAQHRPLENIQDSREGAQMRHRLRKDLSASRAAALKLLKRQSMARAKAMYSLYHIQPSVHQSMNLTSATYTSRDSIVRKSIFVSAIPRTPKTRDKPLPVPPLRYNMLSENKVPDGDARNAIWTERASRQLQPAGPILAVFTTLWPSLDSSNRTKLLLGFLATLAHAGAPPAFSYALVQVFDTYYLPTGYEKKALIYSMVVVGIAVADGLACFFMQYLLGSASQTWVDTLRIQALRRILRQPKAWFDEERNNPGTLISSLDRNAEEVKDLVERFAAQLLVVAVMMTVAMIWSLFSCWKITLVSLAASPVLYVTAKCFGKVSSLWESRSSSASDGVNEIFVETFADIKTVRSLTLESYFHKKYCEATSQTFSIGVRRALFCGFFFGLSDSAIAFFTPMIFWYGARLAKDNEWPVNSIFTVFGLLLFCTANANMVITYIPQTSSATDIATRLIQLAHMQVDSHEDVGLVQLDKNDPGTLSGPIHFINLTFFYPTRPEVAALRRLNLTIPSGQTTAIVGVSGSGKSTITSLLLGLYPPTADHLAFSPSNHREGGPASLTLSGRDIRTLDLSSLRSLIAIVPQTPVLLPTTVRENITYGLPPDSPWRSASRIERAARAAGIHDFIQSLPQGFATVIGEGDGGLGISGGQAQRIVIARALIRDPKILILDEATSALDRESAQVIRESIARLSREKGRKLTVIVVTHAREMMEVADHVVVMEEGRVVEQGSFTELVERRRKFWALLNAGDDGASHTREAGEDRMG</sequence>
<dbReference type="PANTHER" id="PTHR43394">
    <property type="entry name" value="ATP-DEPENDENT PERMEASE MDL1, MITOCHONDRIAL"/>
    <property type="match status" value="1"/>
</dbReference>
<dbReference type="Pfam" id="PF00664">
    <property type="entry name" value="ABC_membrane"/>
    <property type="match status" value="2"/>
</dbReference>
<evidence type="ECO:0000259" key="10">
    <source>
        <dbReference type="PROSITE" id="PS50929"/>
    </source>
</evidence>
<evidence type="ECO:0000313" key="11">
    <source>
        <dbReference type="EMBL" id="EXJ71017.1"/>
    </source>
</evidence>
<feature type="transmembrane region" description="Helical" evidence="8">
    <location>
        <begin position="167"/>
        <end position="185"/>
    </location>
</feature>
<dbReference type="InterPro" id="IPR003593">
    <property type="entry name" value="AAA+_ATPase"/>
</dbReference>
<dbReference type="Gene3D" id="3.40.50.300">
    <property type="entry name" value="P-loop containing nucleotide triphosphate hydrolases"/>
    <property type="match status" value="2"/>
</dbReference>
<dbReference type="GO" id="GO:0015421">
    <property type="term" value="F:ABC-type oligopeptide transporter activity"/>
    <property type="evidence" value="ECO:0007669"/>
    <property type="project" value="TreeGrafter"/>
</dbReference>